<keyword evidence="19" id="KW-1185">Reference proteome</keyword>
<protein>
    <recommendedName>
        <fullName evidence="4">glucan endo-1,3-beta-D-glucosidase</fullName>
        <ecNumber evidence="4">3.2.1.39</ecNumber>
    </recommendedName>
</protein>
<keyword evidence="13" id="KW-0449">Lipoprotein</keyword>
<dbReference type="GO" id="GO:0006952">
    <property type="term" value="P:defense response"/>
    <property type="evidence" value="ECO:0007669"/>
    <property type="project" value="UniProtKB-KW"/>
</dbReference>
<evidence type="ECO:0000256" key="1">
    <source>
        <dbReference type="ARBA" id="ARBA00000382"/>
    </source>
</evidence>
<comment type="catalytic activity">
    <reaction evidence="1">
        <text>Hydrolysis of (1-&gt;3)-beta-D-glucosidic linkages in (1-&gt;3)-beta-D-glucans.</text>
        <dbReference type="EC" id="3.2.1.39"/>
    </reaction>
</comment>
<feature type="signal peptide" evidence="16">
    <location>
        <begin position="1"/>
        <end position="18"/>
    </location>
</feature>
<dbReference type="AlphaFoldDB" id="A0A9Q0QSZ4"/>
<comment type="subcellular location">
    <subcellularLocation>
        <location evidence="2">Cell membrane</location>
        <topology evidence="2">Lipid-anchor</topology>
        <topology evidence="2">GPI-anchor</topology>
    </subcellularLocation>
</comment>
<dbReference type="InterPro" id="IPR044965">
    <property type="entry name" value="Glyco_hydro_17_plant"/>
</dbReference>
<reference evidence="18" key="1">
    <citation type="journal article" date="2023" name="Plant J.">
        <title>The genome of the king protea, Protea cynaroides.</title>
        <authorList>
            <person name="Chang J."/>
            <person name="Duong T.A."/>
            <person name="Schoeman C."/>
            <person name="Ma X."/>
            <person name="Roodt D."/>
            <person name="Barker N."/>
            <person name="Li Z."/>
            <person name="Van de Peer Y."/>
            <person name="Mizrachi E."/>
        </authorList>
    </citation>
    <scope>NUCLEOTIDE SEQUENCE</scope>
    <source>
        <tissue evidence="18">Young leaves</tissue>
    </source>
</reference>
<dbReference type="SMART" id="SM00768">
    <property type="entry name" value="X8"/>
    <property type="match status" value="1"/>
</dbReference>
<dbReference type="Gene3D" id="1.20.58.1040">
    <property type="match status" value="1"/>
</dbReference>
<dbReference type="OrthoDB" id="1293114at2759"/>
<evidence type="ECO:0000313" key="19">
    <source>
        <dbReference type="Proteomes" id="UP001141806"/>
    </source>
</evidence>
<evidence type="ECO:0000256" key="15">
    <source>
        <dbReference type="RuleBase" id="RU004335"/>
    </source>
</evidence>
<evidence type="ECO:0000256" key="16">
    <source>
        <dbReference type="SAM" id="SignalP"/>
    </source>
</evidence>
<evidence type="ECO:0000259" key="17">
    <source>
        <dbReference type="SMART" id="SM00768"/>
    </source>
</evidence>
<evidence type="ECO:0000256" key="10">
    <source>
        <dbReference type="ARBA" id="ARBA00023136"/>
    </source>
</evidence>
<accession>A0A9Q0QSZ4</accession>
<feature type="chain" id="PRO_5040424634" description="glucan endo-1,3-beta-D-glucosidase" evidence="16">
    <location>
        <begin position="19"/>
        <end position="483"/>
    </location>
</feature>
<evidence type="ECO:0000256" key="6">
    <source>
        <dbReference type="ARBA" id="ARBA00022622"/>
    </source>
</evidence>
<organism evidence="18 19">
    <name type="scientific">Protea cynaroides</name>
    <dbReference type="NCBI Taxonomy" id="273540"/>
    <lineage>
        <taxon>Eukaryota</taxon>
        <taxon>Viridiplantae</taxon>
        <taxon>Streptophyta</taxon>
        <taxon>Embryophyta</taxon>
        <taxon>Tracheophyta</taxon>
        <taxon>Spermatophyta</taxon>
        <taxon>Magnoliopsida</taxon>
        <taxon>Proteales</taxon>
        <taxon>Proteaceae</taxon>
        <taxon>Protea</taxon>
    </lineage>
</organism>
<evidence type="ECO:0000256" key="12">
    <source>
        <dbReference type="ARBA" id="ARBA00023180"/>
    </source>
</evidence>
<keyword evidence="5" id="KW-1003">Cell membrane</keyword>
<dbReference type="GO" id="GO:0098552">
    <property type="term" value="C:side of membrane"/>
    <property type="evidence" value="ECO:0007669"/>
    <property type="project" value="UniProtKB-KW"/>
</dbReference>
<keyword evidence="8" id="KW-0378">Hydrolase</keyword>
<evidence type="ECO:0000313" key="18">
    <source>
        <dbReference type="EMBL" id="KAJ4970604.1"/>
    </source>
</evidence>
<evidence type="ECO:0000256" key="3">
    <source>
        <dbReference type="ARBA" id="ARBA00008773"/>
    </source>
</evidence>
<dbReference type="GO" id="GO:0005886">
    <property type="term" value="C:plasma membrane"/>
    <property type="evidence" value="ECO:0007669"/>
    <property type="project" value="UniProtKB-SubCell"/>
</dbReference>
<evidence type="ECO:0000256" key="4">
    <source>
        <dbReference type="ARBA" id="ARBA00012780"/>
    </source>
</evidence>
<dbReference type="EC" id="3.2.1.39" evidence="4"/>
<proteinExistence type="inferred from homology"/>
<dbReference type="GO" id="GO:0005975">
    <property type="term" value="P:carbohydrate metabolic process"/>
    <property type="evidence" value="ECO:0007669"/>
    <property type="project" value="InterPro"/>
</dbReference>
<dbReference type="Pfam" id="PF07983">
    <property type="entry name" value="X8"/>
    <property type="match status" value="1"/>
</dbReference>
<dbReference type="FunFam" id="1.20.58.1040:FF:000002">
    <property type="entry name" value="Glucan endo-1,3-beta-glucosidase 8"/>
    <property type="match status" value="1"/>
</dbReference>
<dbReference type="GO" id="GO:0042973">
    <property type="term" value="F:glucan endo-1,3-beta-D-glucosidase activity"/>
    <property type="evidence" value="ECO:0007669"/>
    <property type="project" value="UniProtKB-EC"/>
</dbReference>
<sequence length="483" mass="53359">MLVKLCLVWILLAVFSSALQIRAIGVNWGTSASHPLPPTKVVELLKSNNISKVRLFDADPLVLRALSGSRIGVTIGIPNLMLKSLNSSKKVAQSWVHDNVTRYFTNGGGIQIEYIAVGDEPFLQSYGQEFQPFVLGAVTNIQVALVEAKLVDQVKVVVPCNSDAYQSESGLPSKGHFRPDLNQTMIQLLTFLSKQHSPFFVNIQPFLSLHQNKNISLDFALFKATAHPLNDSHKTYKNSFDTSFDTLVAALSQVGFPDMDIVIGQIGWPTDGAMNATSAIAQTFMESLVSHFQSKVGTPLRPRKPPMETYIFSLLDEDQRSITNGNFERHWGVFTFDGQAKYHMDLGQGSRIPVNAQEVEYLSARWCVVNNNKDMSNVTAIAQDTCSVADCTALSPGGSCFNISWPGNVSYIFNSYYQQHDQKSDSCDFGGLGLITTVDPSVDNCRFAVELHTSVSASWSRSMLVWTFLTTLSISMSFLGFRH</sequence>
<evidence type="ECO:0000256" key="8">
    <source>
        <dbReference type="ARBA" id="ARBA00022801"/>
    </source>
</evidence>
<comment type="similarity">
    <text evidence="3 15">Belongs to the glycosyl hydrolase 17 family.</text>
</comment>
<evidence type="ECO:0000256" key="13">
    <source>
        <dbReference type="ARBA" id="ARBA00023288"/>
    </source>
</evidence>
<dbReference type="InterPro" id="IPR017853">
    <property type="entry name" value="GH"/>
</dbReference>
<dbReference type="InterPro" id="IPR012946">
    <property type="entry name" value="X8"/>
</dbReference>
<gene>
    <name evidence="18" type="ORF">NE237_003703</name>
</gene>
<evidence type="ECO:0000256" key="14">
    <source>
        <dbReference type="ARBA" id="ARBA00023295"/>
    </source>
</evidence>
<keyword evidence="7 16" id="KW-0732">Signal</keyword>
<dbReference type="Proteomes" id="UP001141806">
    <property type="component" value="Unassembled WGS sequence"/>
</dbReference>
<dbReference type="InterPro" id="IPR000490">
    <property type="entry name" value="Glyco_hydro_17"/>
</dbReference>
<comment type="caution">
    <text evidence="18">The sequence shown here is derived from an EMBL/GenBank/DDBJ whole genome shotgun (WGS) entry which is preliminary data.</text>
</comment>
<keyword evidence="6" id="KW-0336">GPI-anchor</keyword>
<dbReference type="Gene3D" id="3.20.20.80">
    <property type="entry name" value="Glycosidases"/>
    <property type="match status" value="1"/>
</dbReference>
<name>A0A9Q0QSZ4_9MAGN</name>
<dbReference type="EMBL" id="JAMYWD010000005">
    <property type="protein sequence ID" value="KAJ4970604.1"/>
    <property type="molecule type" value="Genomic_DNA"/>
</dbReference>
<keyword evidence="10" id="KW-0472">Membrane</keyword>
<keyword evidence="11" id="KW-1015">Disulfide bond</keyword>
<keyword evidence="12" id="KW-0325">Glycoprotein</keyword>
<feature type="domain" description="X8" evidence="17">
    <location>
        <begin position="365"/>
        <end position="447"/>
    </location>
</feature>
<dbReference type="PANTHER" id="PTHR32227">
    <property type="entry name" value="GLUCAN ENDO-1,3-BETA-GLUCOSIDASE BG1-RELATED-RELATED"/>
    <property type="match status" value="1"/>
</dbReference>
<keyword evidence="9" id="KW-0611">Plant defense</keyword>
<dbReference type="Pfam" id="PF00332">
    <property type="entry name" value="Glyco_hydro_17"/>
    <property type="match status" value="1"/>
</dbReference>
<keyword evidence="14" id="KW-0326">Glycosidase</keyword>
<evidence type="ECO:0000256" key="5">
    <source>
        <dbReference type="ARBA" id="ARBA00022475"/>
    </source>
</evidence>
<evidence type="ECO:0000256" key="11">
    <source>
        <dbReference type="ARBA" id="ARBA00023157"/>
    </source>
</evidence>
<dbReference type="FunFam" id="3.20.20.80:FF:000008">
    <property type="entry name" value="Glucan endo-1,3-beta-glucosidase 5"/>
    <property type="match status" value="1"/>
</dbReference>
<evidence type="ECO:0000256" key="2">
    <source>
        <dbReference type="ARBA" id="ARBA00004609"/>
    </source>
</evidence>
<evidence type="ECO:0000256" key="7">
    <source>
        <dbReference type="ARBA" id="ARBA00022729"/>
    </source>
</evidence>
<dbReference type="SUPFAM" id="SSF51445">
    <property type="entry name" value="(Trans)glycosidases"/>
    <property type="match status" value="1"/>
</dbReference>
<evidence type="ECO:0000256" key="9">
    <source>
        <dbReference type="ARBA" id="ARBA00022821"/>
    </source>
</evidence>